<proteinExistence type="predicted"/>
<evidence type="ECO:0000313" key="2">
    <source>
        <dbReference type="EMBL" id="ABP35510.1"/>
    </source>
</evidence>
<dbReference type="RefSeq" id="YP_001152155.1">
    <property type="nucleotide sequence ID" value="NC_004677.2"/>
</dbReference>
<evidence type="ECO:0000313" key="1">
    <source>
        <dbReference type="EMBL" id="ABP35402.1"/>
    </source>
</evidence>
<protein>
    <submittedName>
        <fullName evidence="2">ORF40ab</fullName>
    </submittedName>
    <submittedName>
        <fullName evidence="1">ORF40m</fullName>
    </submittedName>
</protein>
<dbReference type="GeneID" id="5048423"/>
<dbReference type="RefSeq" id="YP_001152269.1">
    <property type="nucleotide sequence ID" value="NC_004677.2"/>
</dbReference>
<name>A4QM64_PINKO</name>
<dbReference type="AlphaFoldDB" id="A4QM64"/>
<organism evidence="1">
    <name type="scientific">Pinus koraiensis</name>
    <name type="common">Korean pine</name>
    <dbReference type="NCBI Taxonomy" id="88728"/>
    <lineage>
        <taxon>Eukaryota</taxon>
        <taxon>Viridiplantae</taxon>
        <taxon>Streptophyta</taxon>
        <taxon>Embryophyta</taxon>
        <taxon>Tracheophyta</taxon>
        <taxon>Spermatophyta</taxon>
        <taxon>Pinopsida</taxon>
        <taxon>Pinidae</taxon>
        <taxon>Conifers I</taxon>
        <taxon>Pinales</taxon>
        <taxon>Pinaceae</taxon>
        <taxon>Pinus</taxon>
        <taxon>Pinus subgen. Strobus</taxon>
    </lineage>
</organism>
<reference evidence="1" key="1">
    <citation type="submission" date="2007-04" db="EMBL/GenBank/DDBJ databases">
        <authorList>
            <person name="Noh E.W."/>
            <person name="Lee J.S."/>
            <person name="Choi Y.I."/>
            <person name="Han M.S."/>
            <person name="Yi Y.S."/>
            <person name="Han S.U."/>
        </authorList>
    </citation>
    <scope>NUCLEOTIDE SEQUENCE</scope>
</reference>
<accession>A4QM64</accession>
<sequence length="40" mass="4980">MAEWLKRPTHNWRTRGFNSCWMQGNCTYPLLMEWGKKYEE</sequence>
<dbReference type="EMBL" id="AY228468">
    <property type="protein sequence ID" value="ABP35510.1"/>
    <property type="molecule type" value="Genomic_DNA"/>
</dbReference>
<dbReference type="EMBL" id="AY228468">
    <property type="protein sequence ID" value="ABP35402.1"/>
    <property type="molecule type" value="Genomic_DNA"/>
</dbReference>
<dbReference type="GeneID" id="5048409"/>
<keyword evidence="1" id="KW-0150">Chloroplast</keyword>
<geneLocation type="chloroplast" evidence="1"/>
<keyword evidence="1" id="KW-0934">Plastid</keyword>